<evidence type="ECO:0000313" key="4">
    <source>
        <dbReference type="EMBL" id="TXL71011.1"/>
    </source>
</evidence>
<organism evidence="4 5">
    <name type="scientific">Vineibacter terrae</name>
    <dbReference type="NCBI Taxonomy" id="2586908"/>
    <lineage>
        <taxon>Bacteria</taxon>
        <taxon>Pseudomonadati</taxon>
        <taxon>Pseudomonadota</taxon>
        <taxon>Alphaproteobacteria</taxon>
        <taxon>Hyphomicrobiales</taxon>
        <taxon>Vineibacter</taxon>
    </lineage>
</organism>
<evidence type="ECO:0000259" key="3">
    <source>
        <dbReference type="SMART" id="SM01008"/>
    </source>
</evidence>
<dbReference type="Pfam" id="PF20256">
    <property type="entry name" value="MoCoBD_2"/>
    <property type="match status" value="1"/>
</dbReference>
<name>A0A5C8PB31_9HYPH</name>
<proteinExistence type="predicted"/>
<dbReference type="Pfam" id="PF01315">
    <property type="entry name" value="Ald_Xan_dh_C"/>
    <property type="match status" value="1"/>
</dbReference>
<accession>A0A5C8PB31</accession>
<dbReference type="PANTHER" id="PTHR11908">
    <property type="entry name" value="XANTHINE DEHYDROGENASE"/>
    <property type="match status" value="1"/>
</dbReference>
<dbReference type="Pfam" id="PF02738">
    <property type="entry name" value="MoCoBD_1"/>
    <property type="match status" value="1"/>
</dbReference>
<dbReference type="Gene3D" id="3.90.1170.50">
    <property type="entry name" value="Aldehyde oxidase/xanthine dehydrogenase, a/b hammerhead"/>
    <property type="match status" value="1"/>
</dbReference>
<evidence type="ECO:0000256" key="1">
    <source>
        <dbReference type="ARBA" id="ARBA00022505"/>
    </source>
</evidence>
<dbReference type="Proteomes" id="UP000321638">
    <property type="component" value="Unassembled WGS sequence"/>
</dbReference>
<dbReference type="Gene3D" id="3.30.365.10">
    <property type="entry name" value="Aldehyde oxidase/xanthine dehydrogenase, molybdopterin binding domain"/>
    <property type="match status" value="4"/>
</dbReference>
<keyword evidence="2" id="KW-0560">Oxidoreductase</keyword>
<dbReference type="PANTHER" id="PTHR11908:SF132">
    <property type="entry name" value="ALDEHYDE OXIDASE 1-RELATED"/>
    <property type="match status" value="1"/>
</dbReference>
<gene>
    <name evidence="4" type="ORF">FHP25_31990</name>
</gene>
<evidence type="ECO:0000256" key="2">
    <source>
        <dbReference type="ARBA" id="ARBA00023002"/>
    </source>
</evidence>
<evidence type="ECO:0000313" key="5">
    <source>
        <dbReference type="Proteomes" id="UP000321638"/>
    </source>
</evidence>
<dbReference type="SUPFAM" id="SSF56003">
    <property type="entry name" value="Molybdenum cofactor-binding domain"/>
    <property type="match status" value="1"/>
</dbReference>
<dbReference type="InterPro" id="IPR037165">
    <property type="entry name" value="AldOxase/xan_DH_Mopterin-bd_sf"/>
</dbReference>
<dbReference type="AlphaFoldDB" id="A0A5C8PB31"/>
<dbReference type="SUPFAM" id="SSF54665">
    <property type="entry name" value="CO dehydrogenase molybdoprotein N-domain-like"/>
    <property type="match status" value="1"/>
</dbReference>
<dbReference type="InterPro" id="IPR046867">
    <property type="entry name" value="AldOxase/xan_DH_MoCoBD2"/>
</dbReference>
<dbReference type="GO" id="GO:0016491">
    <property type="term" value="F:oxidoreductase activity"/>
    <property type="evidence" value="ECO:0007669"/>
    <property type="project" value="UniProtKB-KW"/>
</dbReference>
<dbReference type="EMBL" id="VDUZ01000050">
    <property type="protein sequence ID" value="TXL71011.1"/>
    <property type="molecule type" value="Genomic_DNA"/>
</dbReference>
<dbReference type="InterPro" id="IPR000674">
    <property type="entry name" value="Ald_Oxase/Xan_DH_a/b"/>
</dbReference>
<keyword evidence="5" id="KW-1185">Reference proteome</keyword>
<dbReference type="InterPro" id="IPR036856">
    <property type="entry name" value="Ald_Oxase/Xan_DH_a/b_sf"/>
</dbReference>
<sequence length="780" mass="83939">MKFGVGQPVRRFEDTRLLRGKGRFQDDIHLPGQLYTVFVRSQHAHARIRSIDTAAAQAIPGVVAIYTGADYAADGLGMPKATMPRKKADGSPMFAPQRPALVVDRARYVGDPLAMVIAQTLAQAKDAAELVAVDYEALPSVTSTALAAQPDAPRVWDENPDNISHTYERGDRAATEAAFARAHRIVRRRYVISRVHAQYMEPRGALGTYDAGEDRLTLYADVNYPHRVRNMLANQVFKVPESKVRVVSQDVGGGFGLKGWQYVEHRLTLWAARKLERPVRWTCERSETLMADEHGRDNIGDIELALDADGTIIGLRLAMLANIGAYIGSDRQLLTPFGMIGTVVGVYRIPAAYVRIDAVLSNTNPTAPYRGAGRPEAIYLIERAMEAAAAEMGIDPIALRRRNIIPPAMMPYKNPLGPLYDCGAFEKNMDMALQAADQAGFAARRAEAARRGRLRGFGLANAIEQAAGPQPEYAEIRFNPGGTAMLMLGTKTHGQGHETAFKQILHERLGIDPRDVQYIEGDTDRVAFGMGSAGSRSMVIGGAALVLASDKIVAKGKTIAAHMLEAAVADIVFAENKFTVAGTDRAVSLKQVAMAAFQPARLPTGTEPGFYEHATFSPTHDTYPNSCHVCEVEVDPETGNVQLMSYAVVDDVGTVINPLTLKGQIHGGVAQGVGQVLMEQVVFDPDSGQLLTGSFMDYAMPRADTMCDIAVTSQPVPTRHNPLGAKGAGEAGCVGALPAVMIAVMNALAPLGVTELDMPATGDRVWQAIRAARAGAAPPA</sequence>
<dbReference type="SMART" id="SM01008">
    <property type="entry name" value="Ald_Xan_dh_C"/>
    <property type="match status" value="1"/>
</dbReference>
<comment type="caution">
    <text evidence="4">The sequence shown here is derived from an EMBL/GenBank/DDBJ whole genome shotgun (WGS) entry which is preliminary data.</text>
</comment>
<reference evidence="4 5" key="1">
    <citation type="submission" date="2019-06" db="EMBL/GenBank/DDBJ databases">
        <title>New taxonomy in bacterial strain CC-CFT640, isolated from vineyard.</title>
        <authorList>
            <person name="Lin S.-Y."/>
            <person name="Tsai C.-F."/>
            <person name="Young C.-C."/>
        </authorList>
    </citation>
    <scope>NUCLEOTIDE SEQUENCE [LARGE SCALE GENOMIC DNA]</scope>
    <source>
        <strain evidence="4 5">CC-CFT640</strain>
    </source>
</reference>
<feature type="domain" description="Aldehyde oxidase/xanthine dehydrogenase a/b hammerhead" evidence="3">
    <location>
        <begin position="19"/>
        <end position="139"/>
    </location>
</feature>
<protein>
    <submittedName>
        <fullName evidence="4">Xanthine dehydrogenase family protein molybdopterin-binding subunit</fullName>
    </submittedName>
</protein>
<dbReference type="InterPro" id="IPR016208">
    <property type="entry name" value="Ald_Oxase/xanthine_DH-like"/>
</dbReference>
<dbReference type="OrthoDB" id="9758509at2"/>
<dbReference type="InterPro" id="IPR008274">
    <property type="entry name" value="AldOxase/xan_DH_MoCoBD1"/>
</dbReference>
<keyword evidence="1" id="KW-0500">Molybdenum</keyword>
<dbReference type="GO" id="GO:0005506">
    <property type="term" value="F:iron ion binding"/>
    <property type="evidence" value="ECO:0007669"/>
    <property type="project" value="InterPro"/>
</dbReference>